<dbReference type="InterPro" id="IPR055170">
    <property type="entry name" value="GFO_IDH_MocA-like_dom"/>
</dbReference>
<evidence type="ECO:0000256" key="1">
    <source>
        <dbReference type="ARBA" id="ARBA00010928"/>
    </source>
</evidence>
<name>A0A1G6BL91_9HYPH</name>
<keyword evidence="6" id="KW-1185">Reference proteome</keyword>
<dbReference type="PANTHER" id="PTHR22604">
    <property type="entry name" value="OXIDOREDUCTASES"/>
    <property type="match status" value="1"/>
</dbReference>
<accession>A0A1G6BL91</accession>
<dbReference type="RefSeq" id="WP_090875879.1">
    <property type="nucleotide sequence ID" value="NZ_FMXQ01000003.1"/>
</dbReference>
<dbReference type="Gene3D" id="3.30.360.10">
    <property type="entry name" value="Dihydrodipicolinate Reductase, domain 2"/>
    <property type="match status" value="1"/>
</dbReference>
<dbReference type="InterPro" id="IPR000683">
    <property type="entry name" value="Gfo/Idh/MocA-like_OxRdtase_N"/>
</dbReference>
<evidence type="ECO:0000259" key="3">
    <source>
        <dbReference type="Pfam" id="PF01408"/>
    </source>
</evidence>
<dbReference type="Pfam" id="PF22725">
    <property type="entry name" value="GFO_IDH_MocA_C3"/>
    <property type="match status" value="1"/>
</dbReference>
<keyword evidence="2" id="KW-0560">Oxidoreductase</keyword>
<dbReference type="Proteomes" id="UP000199071">
    <property type="component" value="Unassembled WGS sequence"/>
</dbReference>
<dbReference type="Gene3D" id="3.40.50.720">
    <property type="entry name" value="NAD(P)-binding Rossmann-like Domain"/>
    <property type="match status" value="1"/>
</dbReference>
<organism evidence="5 6">
    <name type="scientific">Bauldia litoralis</name>
    <dbReference type="NCBI Taxonomy" id="665467"/>
    <lineage>
        <taxon>Bacteria</taxon>
        <taxon>Pseudomonadati</taxon>
        <taxon>Pseudomonadota</taxon>
        <taxon>Alphaproteobacteria</taxon>
        <taxon>Hyphomicrobiales</taxon>
        <taxon>Kaistiaceae</taxon>
        <taxon>Bauldia</taxon>
    </lineage>
</organism>
<dbReference type="Pfam" id="PF01408">
    <property type="entry name" value="GFO_IDH_MocA"/>
    <property type="match status" value="1"/>
</dbReference>
<dbReference type="InterPro" id="IPR050984">
    <property type="entry name" value="Gfo/Idh/MocA_domain"/>
</dbReference>
<evidence type="ECO:0000313" key="5">
    <source>
        <dbReference type="EMBL" id="SDB21383.1"/>
    </source>
</evidence>
<proteinExistence type="inferred from homology"/>
<dbReference type="SUPFAM" id="SSF55347">
    <property type="entry name" value="Glyceraldehyde-3-phosphate dehydrogenase-like, C-terminal domain"/>
    <property type="match status" value="1"/>
</dbReference>
<dbReference type="GO" id="GO:0016491">
    <property type="term" value="F:oxidoreductase activity"/>
    <property type="evidence" value="ECO:0007669"/>
    <property type="project" value="UniProtKB-KW"/>
</dbReference>
<evidence type="ECO:0000259" key="4">
    <source>
        <dbReference type="Pfam" id="PF22725"/>
    </source>
</evidence>
<dbReference type="STRING" id="665467.SAMN02982931_01589"/>
<comment type="similarity">
    <text evidence="1">Belongs to the Gfo/Idh/MocA family.</text>
</comment>
<feature type="domain" description="Gfo/Idh/MocA-like oxidoreductase N-terminal" evidence="3">
    <location>
        <begin position="12"/>
        <end position="122"/>
    </location>
</feature>
<dbReference type="OrthoDB" id="9774191at2"/>
<gene>
    <name evidence="5" type="ORF">SAMN02982931_01589</name>
</gene>
<evidence type="ECO:0000256" key="2">
    <source>
        <dbReference type="ARBA" id="ARBA00023002"/>
    </source>
</evidence>
<reference evidence="5 6" key="1">
    <citation type="submission" date="2016-10" db="EMBL/GenBank/DDBJ databases">
        <authorList>
            <person name="de Groot N.N."/>
        </authorList>
    </citation>
    <scope>NUCLEOTIDE SEQUENCE [LARGE SCALE GENOMIC DNA]</scope>
    <source>
        <strain evidence="5 6">ATCC 35022</strain>
    </source>
</reference>
<dbReference type="EMBL" id="FMXQ01000003">
    <property type="protein sequence ID" value="SDB21383.1"/>
    <property type="molecule type" value="Genomic_DNA"/>
</dbReference>
<dbReference type="AlphaFoldDB" id="A0A1G6BL91"/>
<dbReference type="GO" id="GO:0000166">
    <property type="term" value="F:nucleotide binding"/>
    <property type="evidence" value="ECO:0007669"/>
    <property type="project" value="InterPro"/>
</dbReference>
<feature type="domain" description="GFO/IDH/MocA-like oxidoreductase" evidence="4">
    <location>
        <begin position="138"/>
        <end position="254"/>
    </location>
</feature>
<dbReference type="InterPro" id="IPR036291">
    <property type="entry name" value="NAD(P)-bd_dom_sf"/>
</dbReference>
<evidence type="ECO:0000313" key="6">
    <source>
        <dbReference type="Proteomes" id="UP000199071"/>
    </source>
</evidence>
<protein>
    <submittedName>
        <fullName evidence="5">Predicted dehydrogenase</fullName>
    </submittedName>
</protein>
<dbReference type="PANTHER" id="PTHR22604:SF105">
    <property type="entry name" value="TRANS-1,2-DIHYDROBENZENE-1,2-DIOL DEHYDROGENASE"/>
    <property type="match status" value="1"/>
</dbReference>
<dbReference type="SUPFAM" id="SSF51735">
    <property type="entry name" value="NAD(P)-binding Rossmann-fold domains"/>
    <property type="match status" value="1"/>
</dbReference>
<sequence>MAKSATNKGPVRWGVISTANIGVAKVLPGMMKSKDIEIRAIASRTLPTARRWAKKLGIPVAYGSYEDMLNDPEIEAVYNPLPNHLHVPLTLEAAARGKHVLCEKPIAMSADEAKLLSAAGRKVHIAEAFMVRNHPQWIKARDLAQSGKLGNLRAIQALFSYYNVDPKNVRNMADIGGGAIYDIGCYPVVVSRFVFGAEPVRCMAVIDRDPKFKTDRLASAVIDFGKGRHLTFTVSTQATPYQRVHILGDKGRVEVEIPFNAPQGAALKIFLDNGKELGDASAKAIKLPKADQYQLQGEYFSRVVRGKEKLAFGVPDAIKQARVLDAIFRSAKSGHWEKP</sequence>